<organism evidence="3 4">
    <name type="scientific">Euplotes crassus</name>
    <dbReference type="NCBI Taxonomy" id="5936"/>
    <lineage>
        <taxon>Eukaryota</taxon>
        <taxon>Sar</taxon>
        <taxon>Alveolata</taxon>
        <taxon>Ciliophora</taxon>
        <taxon>Intramacronucleata</taxon>
        <taxon>Spirotrichea</taxon>
        <taxon>Hypotrichia</taxon>
        <taxon>Euplotida</taxon>
        <taxon>Euplotidae</taxon>
        <taxon>Moneuplotes</taxon>
    </lineage>
</organism>
<dbReference type="InterPro" id="IPR029488">
    <property type="entry name" value="Hmw/CFAP97"/>
</dbReference>
<evidence type="ECO:0000256" key="2">
    <source>
        <dbReference type="SAM" id="MobiDB-lite"/>
    </source>
</evidence>
<sequence length="456" mass="53398">MHRAIPGSGNKFLTKKWEEKRKMVDNKKLKNVRSQVDLSAPSSYGLTKKAAKRDQLVENRFIEIERDNKHLLNKMKQILTNDSKFSVQDRKMHKWPTKKNTLHAGFRKRELERITRENYNILRRIQEKKSQFDVVGWEMERRKKEKLLNNLCEFPPALANNNNKMKQTKAKPKKTKKMRKGRNTQSLPKIHGSPERPREDEDDTNNSPQLLGEIDSVSSNGKETSIERKLHKPKPKKLKPIKRKTKKVNNLIPISITSADVHVEPERKVLYCKIHKYGKKEYLIEISRTKVKYYIISIRMNKNQKTQVQEFFFKQGKKLIKSAGGIEALADRIKFKYGSLTIEDQNKLLYEGKESVKSMRQLAQKRFHSPIGDTIKSPQSELSQHLDKEHNDEDSDTEEHHDEDQHQEEVPMQAEAGNGQYNDESDTPKADELDNLKKKIEEEPESVHEYPKDEED</sequence>
<keyword evidence="4" id="KW-1185">Reference proteome</keyword>
<accession>A0AAD1UBM0</accession>
<evidence type="ECO:0000256" key="1">
    <source>
        <dbReference type="ARBA" id="ARBA00008315"/>
    </source>
</evidence>
<comment type="caution">
    <text evidence="3">The sequence shown here is derived from an EMBL/GenBank/DDBJ whole genome shotgun (WGS) entry which is preliminary data.</text>
</comment>
<protein>
    <submittedName>
        <fullName evidence="3">Uncharacterized protein</fullName>
    </submittedName>
</protein>
<comment type="similarity">
    <text evidence="1">Belongs to the CFAP97 family.</text>
</comment>
<feature type="region of interest" description="Disordered" evidence="2">
    <location>
        <begin position="368"/>
        <end position="456"/>
    </location>
</feature>
<dbReference type="PANTHER" id="PTHR23035:SF2">
    <property type="entry name" value="KIAA1430 HOMOLOGUE"/>
    <property type="match status" value="1"/>
</dbReference>
<name>A0AAD1UBM0_EUPCR</name>
<gene>
    <name evidence="3" type="ORF">ECRASSUSDP1_LOCUS7384</name>
</gene>
<evidence type="ECO:0000313" key="3">
    <source>
        <dbReference type="EMBL" id="CAI2366113.1"/>
    </source>
</evidence>
<dbReference type="InterPro" id="IPR038791">
    <property type="entry name" value="Cfap97/Hemingway"/>
</dbReference>
<dbReference type="PANTHER" id="PTHR23035">
    <property type="entry name" value="CILIA- AND FLAGELLA-ASSOCIATED PROTEIN 97-RELATED"/>
    <property type="match status" value="1"/>
</dbReference>
<feature type="compositionally biased region" description="Basic and acidic residues" evidence="2">
    <location>
        <begin position="398"/>
        <end position="409"/>
    </location>
</feature>
<proteinExistence type="inferred from homology"/>
<dbReference type="EMBL" id="CAMPGE010007187">
    <property type="protein sequence ID" value="CAI2366113.1"/>
    <property type="molecule type" value="Genomic_DNA"/>
</dbReference>
<reference evidence="3" key="1">
    <citation type="submission" date="2023-07" db="EMBL/GenBank/DDBJ databases">
        <authorList>
            <consortium name="AG Swart"/>
            <person name="Singh M."/>
            <person name="Singh A."/>
            <person name="Seah K."/>
            <person name="Emmerich C."/>
        </authorList>
    </citation>
    <scope>NUCLEOTIDE SEQUENCE</scope>
    <source>
        <strain evidence="3">DP1</strain>
    </source>
</reference>
<feature type="compositionally biased region" description="Basic and acidic residues" evidence="2">
    <location>
        <begin position="426"/>
        <end position="456"/>
    </location>
</feature>
<dbReference type="Pfam" id="PF13879">
    <property type="entry name" value="Hmw_CFAP97"/>
    <property type="match status" value="1"/>
</dbReference>
<feature type="compositionally biased region" description="Basic residues" evidence="2">
    <location>
        <begin position="166"/>
        <end position="182"/>
    </location>
</feature>
<feature type="region of interest" description="Disordered" evidence="2">
    <location>
        <begin position="155"/>
        <end position="232"/>
    </location>
</feature>
<evidence type="ECO:0000313" key="4">
    <source>
        <dbReference type="Proteomes" id="UP001295684"/>
    </source>
</evidence>
<dbReference type="AlphaFoldDB" id="A0AAD1UBM0"/>
<dbReference type="Proteomes" id="UP001295684">
    <property type="component" value="Unassembled WGS sequence"/>
</dbReference>